<name>A0AAX1UFE2_CERSP</name>
<dbReference type="InterPro" id="IPR035439">
    <property type="entry name" value="UPF0145_dom_sf"/>
</dbReference>
<proteinExistence type="inferred from homology"/>
<dbReference type="EMBL" id="QWGP01000041">
    <property type="protein sequence ID" value="RHZ91016.1"/>
    <property type="molecule type" value="Genomic_DNA"/>
</dbReference>
<evidence type="ECO:0000313" key="3">
    <source>
        <dbReference type="Proteomes" id="UP000266305"/>
    </source>
</evidence>
<dbReference type="InterPro" id="IPR002765">
    <property type="entry name" value="UPF0145_YbjQ-like"/>
</dbReference>
<accession>A0AAX1UFE2</accession>
<protein>
    <submittedName>
        <fullName evidence="2">YbjQ family protein</fullName>
    </submittedName>
</protein>
<comment type="similarity">
    <text evidence="1">Belongs to the UPF0145 family.</text>
</comment>
<dbReference type="PANTHER" id="PTHR34068">
    <property type="entry name" value="UPF0145 PROTEIN YBJQ"/>
    <property type="match status" value="1"/>
</dbReference>
<dbReference type="Pfam" id="PF01906">
    <property type="entry name" value="YbjQ_1"/>
    <property type="match status" value="1"/>
</dbReference>
<gene>
    <name evidence="2" type="ORF">D1114_21430</name>
</gene>
<dbReference type="Proteomes" id="UP000266305">
    <property type="component" value="Unassembled WGS sequence"/>
</dbReference>
<sequence>MTTETAPNLPVNQRLGIVSSERVFGLNAFKDMFVAVRDLAGGKSVTLEKAFQDARRDALEDIKTRASELGADAVIAISFTHSQIAAGAIHSSMVMVVATGTAVTLAPGPAASAP</sequence>
<evidence type="ECO:0000256" key="1">
    <source>
        <dbReference type="ARBA" id="ARBA00010751"/>
    </source>
</evidence>
<dbReference type="AlphaFoldDB" id="A0AAX1UFE2"/>
<reference evidence="2 3" key="1">
    <citation type="submission" date="2018-08" db="EMBL/GenBank/DDBJ databases">
        <title>Draft genome sequence of Rhodobacter sphaeroides FY.</title>
        <authorList>
            <person name="Rayyan A."/>
            <person name="Meyer T.E."/>
            <person name="Kyndt J.A."/>
        </authorList>
    </citation>
    <scope>NUCLEOTIDE SEQUENCE [LARGE SCALE GENOMIC DNA]</scope>
    <source>
        <strain evidence="2 3">FY</strain>
    </source>
</reference>
<organism evidence="2 3">
    <name type="scientific">Cereibacter sphaeroides</name>
    <name type="common">Rhodobacter sphaeroides</name>
    <dbReference type="NCBI Taxonomy" id="1063"/>
    <lineage>
        <taxon>Bacteria</taxon>
        <taxon>Pseudomonadati</taxon>
        <taxon>Pseudomonadota</taxon>
        <taxon>Alphaproteobacteria</taxon>
        <taxon>Rhodobacterales</taxon>
        <taxon>Paracoccaceae</taxon>
        <taxon>Cereibacter</taxon>
    </lineage>
</organism>
<dbReference type="PANTHER" id="PTHR34068:SF1">
    <property type="entry name" value="UPF0145 PROTEIN YBJQ"/>
    <property type="match status" value="1"/>
</dbReference>
<evidence type="ECO:0000313" key="2">
    <source>
        <dbReference type="EMBL" id="RHZ91016.1"/>
    </source>
</evidence>
<dbReference type="SUPFAM" id="SSF117782">
    <property type="entry name" value="YbjQ-like"/>
    <property type="match status" value="1"/>
</dbReference>
<dbReference type="Gene3D" id="3.30.110.70">
    <property type="entry name" value="Hypothetical protein apc22750. Chain B"/>
    <property type="match status" value="1"/>
</dbReference>
<comment type="caution">
    <text evidence="2">The sequence shown here is derived from an EMBL/GenBank/DDBJ whole genome shotgun (WGS) entry which is preliminary data.</text>
</comment>